<dbReference type="Proteomes" id="UP001497700">
    <property type="component" value="Unassembled WGS sequence"/>
</dbReference>
<dbReference type="EMBL" id="MU393506">
    <property type="protein sequence ID" value="KAI4863343.1"/>
    <property type="molecule type" value="Genomic_DNA"/>
</dbReference>
<comment type="caution">
    <text evidence="1">The sequence shown here is derived from an EMBL/GenBank/DDBJ whole genome shotgun (WGS) entry which is preliminary data.</text>
</comment>
<name>A0ACB9YVW3_9PEZI</name>
<reference evidence="1 2" key="1">
    <citation type="journal article" date="2022" name="New Phytol.">
        <title>Ecological generalism drives hyperdiversity of secondary metabolite gene clusters in xylarialean endophytes.</title>
        <authorList>
            <person name="Franco M.E.E."/>
            <person name="Wisecaver J.H."/>
            <person name="Arnold A.E."/>
            <person name="Ju Y.M."/>
            <person name="Slot J.C."/>
            <person name="Ahrendt S."/>
            <person name="Moore L.P."/>
            <person name="Eastman K.E."/>
            <person name="Scott K."/>
            <person name="Konkel Z."/>
            <person name="Mondo S.J."/>
            <person name="Kuo A."/>
            <person name="Hayes R.D."/>
            <person name="Haridas S."/>
            <person name="Andreopoulos B."/>
            <person name="Riley R."/>
            <person name="LaButti K."/>
            <person name="Pangilinan J."/>
            <person name="Lipzen A."/>
            <person name="Amirebrahimi M."/>
            <person name="Yan J."/>
            <person name="Adam C."/>
            <person name="Keymanesh K."/>
            <person name="Ng V."/>
            <person name="Louie K."/>
            <person name="Northen T."/>
            <person name="Drula E."/>
            <person name="Henrissat B."/>
            <person name="Hsieh H.M."/>
            <person name="Youens-Clark K."/>
            <person name="Lutzoni F."/>
            <person name="Miadlikowska J."/>
            <person name="Eastwood D.C."/>
            <person name="Hamelin R.C."/>
            <person name="Grigoriev I.V."/>
            <person name="U'Ren J.M."/>
        </authorList>
    </citation>
    <scope>NUCLEOTIDE SEQUENCE [LARGE SCALE GENOMIC DNA]</scope>
    <source>
        <strain evidence="1 2">CBS 119005</strain>
    </source>
</reference>
<accession>A0ACB9YVW3</accession>
<evidence type="ECO:0000313" key="1">
    <source>
        <dbReference type="EMBL" id="KAI4863343.1"/>
    </source>
</evidence>
<proteinExistence type="predicted"/>
<protein>
    <submittedName>
        <fullName evidence="1">Uncharacterized protein</fullName>
    </submittedName>
</protein>
<gene>
    <name evidence="1" type="ORF">F4820DRAFT_377549</name>
</gene>
<sequence length="120" mass="13752">MACRFLKTARKPSEYLFHNFEAAVGEMVNIFRTASPLSGCSDAVDRNMANEEAIRPGSDKEGNKKRKRSRDNPRLLNRCGLPKDADQFQDKSFMFLAKLHSPDERQDTSLSSFFIQRYIS</sequence>
<evidence type="ECO:0000313" key="2">
    <source>
        <dbReference type="Proteomes" id="UP001497700"/>
    </source>
</evidence>
<organism evidence="1 2">
    <name type="scientific">Hypoxylon rubiginosum</name>
    <dbReference type="NCBI Taxonomy" id="110542"/>
    <lineage>
        <taxon>Eukaryota</taxon>
        <taxon>Fungi</taxon>
        <taxon>Dikarya</taxon>
        <taxon>Ascomycota</taxon>
        <taxon>Pezizomycotina</taxon>
        <taxon>Sordariomycetes</taxon>
        <taxon>Xylariomycetidae</taxon>
        <taxon>Xylariales</taxon>
        <taxon>Hypoxylaceae</taxon>
        <taxon>Hypoxylon</taxon>
    </lineage>
</organism>
<keyword evidence="2" id="KW-1185">Reference proteome</keyword>